<evidence type="ECO:0000313" key="2">
    <source>
        <dbReference type="EMBL" id="MED6115086.1"/>
    </source>
</evidence>
<keyword evidence="3" id="KW-1185">Reference proteome</keyword>
<evidence type="ECO:0000313" key="3">
    <source>
        <dbReference type="Proteomes" id="UP001341840"/>
    </source>
</evidence>
<dbReference type="EMBL" id="JASCZI010001504">
    <property type="protein sequence ID" value="MED6115086.1"/>
    <property type="molecule type" value="Genomic_DNA"/>
</dbReference>
<sequence length="147" mass="16735">MARGDQRQAAGRGRRQPVGGDENKPRGVVNDIQQCIVRTSTDSLERHMCLMRRTSRYSVPRLLELRRGSLIMAPPPAITSYVREASFENPLMLRDFDIDGPLLSSFVERWRLETHIFICRLEMPPSPYRMLRITLVSAPTTILLAAA</sequence>
<dbReference type="Proteomes" id="UP001341840">
    <property type="component" value="Unassembled WGS sequence"/>
</dbReference>
<protein>
    <recommendedName>
        <fullName evidence="4">Aminotransferase-like plant mobile domain-containing protein</fullName>
    </recommendedName>
</protein>
<organism evidence="2 3">
    <name type="scientific">Stylosanthes scabra</name>
    <dbReference type="NCBI Taxonomy" id="79078"/>
    <lineage>
        <taxon>Eukaryota</taxon>
        <taxon>Viridiplantae</taxon>
        <taxon>Streptophyta</taxon>
        <taxon>Embryophyta</taxon>
        <taxon>Tracheophyta</taxon>
        <taxon>Spermatophyta</taxon>
        <taxon>Magnoliopsida</taxon>
        <taxon>eudicotyledons</taxon>
        <taxon>Gunneridae</taxon>
        <taxon>Pentapetalae</taxon>
        <taxon>rosids</taxon>
        <taxon>fabids</taxon>
        <taxon>Fabales</taxon>
        <taxon>Fabaceae</taxon>
        <taxon>Papilionoideae</taxon>
        <taxon>50 kb inversion clade</taxon>
        <taxon>dalbergioids sensu lato</taxon>
        <taxon>Dalbergieae</taxon>
        <taxon>Pterocarpus clade</taxon>
        <taxon>Stylosanthes</taxon>
    </lineage>
</organism>
<reference evidence="2 3" key="1">
    <citation type="journal article" date="2023" name="Plants (Basel)">
        <title>Bridging the Gap: Combining Genomics and Transcriptomics Approaches to Understand Stylosanthes scabra, an Orphan Legume from the Brazilian Caatinga.</title>
        <authorList>
            <person name="Ferreira-Neto J.R.C."/>
            <person name="da Silva M.D."/>
            <person name="Binneck E."/>
            <person name="de Melo N.F."/>
            <person name="da Silva R.H."/>
            <person name="de Melo A.L.T.M."/>
            <person name="Pandolfi V."/>
            <person name="Bustamante F.O."/>
            <person name="Brasileiro-Vidal A.C."/>
            <person name="Benko-Iseppon A.M."/>
        </authorList>
    </citation>
    <scope>NUCLEOTIDE SEQUENCE [LARGE SCALE GENOMIC DNA]</scope>
    <source>
        <tissue evidence="2">Leaves</tissue>
    </source>
</reference>
<name>A0ABU6QUE4_9FABA</name>
<evidence type="ECO:0000256" key="1">
    <source>
        <dbReference type="SAM" id="MobiDB-lite"/>
    </source>
</evidence>
<evidence type="ECO:0008006" key="4">
    <source>
        <dbReference type="Google" id="ProtNLM"/>
    </source>
</evidence>
<feature type="region of interest" description="Disordered" evidence="1">
    <location>
        <begin position="1"/>
        <end position="26"/>
    </location>
</feature>
<proteinExistence type="predicted"/>
<comment type="caution">
    <text evidence="2">The sequence shown here is derived from an EMBL/GenBank/DDBJ whole genome shotgun (WGS) entry which is preliminary data.</text>
</comment>
<gene>
    <name evidence="2" type="ORF">PIB30_086830</name>
</gene>
<accession>A0ABU6QUE4</accession>